<organism evidence="2 3">
    <name type="scientific">Mycena maculata</name>
    <dbReference type="NCBI Taxonomy" id="230809"/>
    <lineage>
        <taxon>Eukaryota</taxon>
        <taxon>Fungi</taxon>
        <taxon>Dikarya</taxon>
        <taxon>Basidiomycota</taxon>
        <taxon>Agaricomycotina</taxon>
        <taxon>Agaricomycetes</taxon>
        <taxon>Agaricomycetidae</taxon>
        <taxon>Agaricales</taxon>
        <taxon>Marasmiineae</taxon>
        <taxon>Mycenaceae</taxon>
        <taxon>Mycena</taxon>
    </lineage>
</organism>
<sequence length="124" mass="13487">MLITGHPGALYYGAMAMANLANITTYFVPPLLPGSLSTFANCNSISVLMMSRLILNLHERAGSVGILSQINEHDVGENIPLDVREERNESRPITLAITPTNPLPQRQSEPEGAGISEVRRSFTI</sequence>
<evidence type="ECO:0000313" key="3">
    <source>
        <dbReference type="Proteomes" id="UP001215280"/>
    </source>
</evidence>
<reference evidence="2" key="1">
    <citation type="submission" date="2023-03" db="EMBL/GenBank/DDBJ databases">
        <title>Massive genome expansion in bonnet fungi (Mycena s.s.) driven by repeated elements and novel gene families across ecological guilds.</title>
        <authorList>
            <consortium name="Lawrence Berkeley National Laboratory"/>
            <person name="Harder C.B."/>
            <person name="Miyauchi S."/>
            <person name="Viragh M."/>
            <person name="Kuo A."/>
            <person name="Thoen E."/>
            <person name="Andreopoulos B."/>
            <person name="Lu D."/>
            <person name="Skrede I."/>
            <person name="Drula E."/>
            <person name="Henrissat B."/>
            <person name="Morin E."/>
            <person name="Kohler A."/>
            <person name="Barry K."/>
            <person name="LaButti K."/>
            <person name="Morin E."/>
            <person name="Salamov A."/>
            <person name="Lipzen A."/>
            <person name="Mereny Z."/>
            <person name="Hegedus B."/>
            <person name="Baldrian P."/>
            <person name="Stursova M."/>
            <person name="Weitz H."/>
            <person name="Taylor A."/>
            <person name="Grigoriev I.V."/>
            <person name="Nagy L.G."/>
            <person name="Martin F."/>
            <person name="Kauserud H."/>
        </authorList>
    </citation>
    <scope>NUCLEOTIDE SEQUENCE</scope>
    <source>
        <strain evidence="2">CBHHK188m</strain>
    </source>
</reference>
<accession>A0AAD7IVP5</accession>
<dbReference type="Proteomes" id="UP001215280">
    <property type="component" value="Unassembled WGS sequence"/>
</dbReference>
<name>A0AAD7IVP5_9AGAR</name>
<gene>
    <name evidence="2" type="ORF">DFH07DRAFT_960904</name>
</gene>
<comment type="caution">
    <text evidence="2">The sequence shown here is derived from an EMBL/GenBank/DDBJ whole genome shotgun (WGS) entry which is preliminary data.</text>
</comment>
<dbReference type="EMBL" id="JARJLG010000078">
    <property type="protein sequence ID" value="KAJ7751492.1"/>
    <property type="molecule type" value="Genomic_DNA"/>
</dbReference>
<evidence type="ECO:0000313" key="2">
    <source>
        <dbReference type="EMBL" id="KAJ7751492.1"/>
    </source>
</evidence>
<evidence type="ECO:0000256" key="1">
    <source>
        <dbReference type="SAM" id="MobiDB-lite"/>
    </source>
</evidence>
<feature type="region of interest" description="Disordered" evidence="1">
    <location>
        <begin position="90"/>
        <end position="124"/>
    </location>
</feature>
<feature type="compositionally biased region" description="Polar residues" evidence="1">
    <location>
        <begin position="97"/>
        <end position="107"/>
    </location>
</feature>
<proteinExistence type="predicted"/>
<dbReference type="AlphaFoldDB" id="A0AAD7IVP5"/>
<protein>
    <submittedName>
        <fullName evidence="2">Uncharacterized protein</fullName>
    </submittedName>
</protein>
<keyword evidence="3" id="KW-1185">Reference proteome</keyword>